<dbReference type="PANTHER" id="PTHR11108">
    <property type="entry name" value="FERROCHELATASE"/>
    <property type="match status" value="1"/>
</dbReference>
<keyword evidence="10 12" id="KW-0456">Lyase</keyword>
<comment type="similarity">
    <text evidence="3 12">Belongs to the ferrochelatase family.</text>
</comment>
<evidence type="ECO:0000256" key="6">
    <source>
        <dbReference type="ARBA" id="ARBA00023004"/>
    </source>
</evidence>
<organism evidence="13 14">
    <name type="scientific">Hyaloscypha hepaticicola</name>
    <dbReference type="NCBI Taxonomy" id="2082293"/>
    <lineage>
        <taxon>Eukaryota</taxon>
        <taxon>Fungi</taxon>
        <taxon>Dikarya</taxon>
        <taxon>Ascomycota</taxon>
        <taxon>Pezizomycotina</taxon>
        <taxon>Leotiomycetes</taxon>
        <taxon>Helotiales</taxon>
        <taxon>Hyaloscyphaceae</taxon>
        <taxon>Hyaloscypha</taxon>
    </lineage>
</organism>
<evidence type="ECO:0000256" key="9">
    <source>
        <dbReference type="ARBA" id="ARBA00023136"/>
    </source>
</evidence>
<dbReference type="SUPFAM" id="SSF53800">
    <property type="entry name" value="Chelatase"/>
    <property type="match status" value="1"/>
</dbReference>
<comment type="catalytic activity">
    <reaction evidence="12">
        <text>heme b + 2 H(+) = protoporphyrin IX + Fe(2+)</text>
        <dbReference type="Rhea" id="RHEA:22584"/>
        <dbReference type="ChEBI" id="CHEBI:15378"/>
        <dbReference type="ChEBI" id="CHEBI:29033"/>
        <dbReference type="ChEBI" id="CHEBI:57306"/>
        <dbReference type="ChEBI" id="CHEBI:60344"/>
        <dbReference type="EC" id="4.98.1.1"/>
    </reaction>
</comment>
<evidence type="ECO:0000313" key="14">
    <source>
        <dbReference type="Proteomes" id="UP000235672"/>
    </source>
</evidence>
<dbReference type="FunFam" id="3.40.50.1400:FF:000003">
    <property type="entry name" value="Ferrochelatase"/>
    <property type="match status" value="1"/>
</dbReference>
<evidence type="ECO:0000256" key="5">
    <source>
        <dbReference type="ARBA" id="ARBA00022946"/>
    </source>
</evidence>
<evidence type="ECO:0000256" key="10">
    <source>
        <dbReference type="ARBA" id="ARBA00023239"/>
    </source>
</evidence>
<dbReference type="OrthoDB" id="1323at2759"/>
<comment type="function">
    <text evidence="12">Catalyzes the ferrous insertion into protoporphyrin IX.</text>
</comment>
<dbReference type="InterPro" id="IPR019772">
    <property type="entry name" value="Ferrochelatase_AS"/>
</dbReference>
<dbReference type="NCBIfam" id="TIGR00109">
    <property type="entry name" value="hemH"/>
    <property type="match status" value="1"/>
</dbReference>
<name>A0A2J6QHW0_9HELO</name>
<comment type="subcellular location">
    <subcellularLocation>
        <location evidence="1">Mitochondrion inner membrane</location>
        <topology evidence="1">Peripheral membrane protein</topology>
        <orientation evidence="1">Matrix side</orientation>
    </subcellularLocation>
</comment>
<dbReference type="UniPathway" id="UPA00252">
    <property type="reaction ID" value="UER00325"/>
</dbReference>
<dbReference type="PANTHER" id="PTHR11108:SF1">
    <property type="entry name" value="FERROCHELATASE, MITOCHONDRIAL"/>
    <property type="match status" value="1"/>
</dbReference>
<evidence type="ECO:0000313" key="13">
    <source>
        <dbReference type="EMBL" id="PMD25852.1"/>
    </source>
</evidence>
<dbReference type="Gene3D" id="3.40.50.1400">
    <property type="match status" value="2"/>
</dbReference>
<sequence>MAFRAPISQLTKRASQSTISRLTAPSPLWQRSSANQLRSFATPVPPVTQDATSSKGPTAVVFMNMGGPSTTDEVGDFLSRLFADGDLIPLGRLQNYLGPLISKRRTPKIIKQYAAIGGGSPIRKWSEYQASEMCKILDKISPETAPHKPYVAFRYANPLTEEMYNRLLEDGFGGGKGGRAVAFTQYPQYSCSTTGSSLNELWKWRQRLEGKAPDNVVGGGNDGTISWSVIDRWPVHPGLVDAIALNIEDQLATFPEDVRDDVVLLFSAHSLPMSVVNRGDPYPAEVAATVHAVMQRLGHSHPYRLVWQSQVGPSAWLGAQTSDAVSEYIKKGQKNMILIPVAFTSDHIETLYELDEEVIGESGHRDTIKRSESLNGHPVFIQALADIAKAHLDSGETCSKQMGLRCPGCKSERCAESKKFFAGQGPGMTFAV</sequence>
<dbReference type="HAMAP" id="MF_00323">
    <property type="entry name" value="Ferrochelatase"/>
    <property type="match status" value="1"/>
</dbReference>
<dbReference type="InterPro" id="IPR001015">
    <property type="entry name" value="Ferrochelatase"/>
</dbReference>
<dbReference type="AlphaFoldDB" id="A0A2J6QHW0"/>
<evidence type="ECO:0000256" key="8">
    <source>
        <dbReference type="ARBA" id="ARBA00023133"/>
    </source>
</evidence>
<gene>
    <name evidence="13" type="ORF">NA56DRAFT_642115</name>
</gene>
<keyword evidence="4 12" id="KW-0999">Mitochondrion inner membrane</keyword>
<dbReference type="STRING" id="1745343.A0A2J6QHW0"/>
<dbReference type="InterPro" id="IPR033659">
    <property type="entry name" value="Ferrochelatase_N"/>
</dbReference>
<dbReference type="GO" id="GO:0004325">
    <property type="term" value="F:ferrochelatase activity"/>
    <property type="evidence" value="ECO:0007669"/>
    <property type="project" value="UniProtKB-UniRule"/>
</dbReference>
<evidence type="ECO:0000256" key="4">
    <source>
        <dbReference type="ARBA" id="ARBA00022792"/>
    </source>
</evidence>
<evidence type="ECO:0000256" key="3">
    <source>
        <dbReference type="ARBA" id="ARBA00007718"/>
    </source>
</evidence>
<comment type="pathway">
    <text evidence="2 12">Porphyrin-containing compound metabolism; protoheme biosynthesis; protoheme from protoporphyrin-IX: step 1/1.</text>
</comment>
<reference evidence="13 14" key="1">
    <citation type="submission" date="2016-05" db="EMBL/GenBank/DDBJ databases">
        <title>A degradative enzymes factory behind the ericoid mycorrhizal symbiosis.</title>
        <authorList>
            <consortium name="DOE Joint Genome Institute"/>
            <person name="Martino E."/>
            <person name="Morin E."/>
            <person name="Grelet G."/>
            <person name="Kuo A."/>
            <person name="Kohler A."/>
            <person name="Daghino S."/>
            <person name="Barry K."/>
            <person name="Choi C."/>
            <person name="Cichocki N."/>
            <person name="Clum A."/>
            <person name="Copeland A."/>
            <person name="Hainaut M."/>
            <person name="Haridas S."/>
            <person name="Labutti K."/>
            <person name="Lindquist E."/>
            <person name="Lipzen A."/>
            <person name="Khouja H.-R."/>
            <person name="Murat C."/>
            <person name="Ohm R."/>
            <person name="Olson A."/>
            <person name="Spatafora J."/>
            <person name="Veneault-Fourrey C."/>
            <person name="Henrissat B."/>
            <person name="Grigoriev I."/>
            <person name="Martin F."/>
            <person name="Perotto S."/>
        </authorList>
    </citation>
    <scope>NUCLEOTIDE SEQUENCE [LARGE SCALE GENOMIC DNA]</scope>
    <source>
        <strain evidence="13 14">UAMH 7357</strain>
    </source>
</reference>
<keyword evidence="11 12" id="KW-0627">Porphyrin biosynthesis</keyword>
<keyword evidence="6 12" id="KW-0408">Iron</keyword>
<proteinExistence type="inferred from homology"/>
<accession>A0A2J6QHW0</accession>
<keyword evidence="7" id="KW-0496">Mitochondrion</keyword>
<dbReference type="EC" id="4.98.1.1" evidence="12"/>
<keyword evidence="8 12" id="KW-0350">Heme biosynthesis</keyword>
<keyword evidence="14" id="KW-1185">Reference proteome</keyword>
<dbReference type="Proteomes" id="UP000235672">
    <property type="component" value="Unassembled WGS sequence"/>
</dbReference>
<protein>
    <recommendedName>
        <fullName evidence="12">Ferrochelatase</fullName>
        <ecNumber evidence="12">4.98.1.1</ecNumber>
    </recommendedName>
</protein>
<dbReference type="GO" id="GO:0005743">
    <property type="term" value="C:mitochondrial inner membrane"/>
    <property type="evidence" value="ECO:0007669"/>
    <property type="project" value="UniProtKB-SubCell"/>
</dbReference>
<evidence type="ECO:0000256" key="11">
    <source>
        <dbReference type="ARBA" id="ARBA00023244"/>
    </source>
</evidence>
<evidence type="ECO:0000256" key="12">
    <source>
        <dbReference type="RuleBase" id="RU000607"/>
    </source>
</evidence>
<dbReference type="InterPro" id="IPR033644">
    <property type="entry name" value="Ferrochelatase_C"/>
</dbReference>
<dbReference type="Pfam" id="PF00762">
    <property type="entry name" value="Ferrochelatase"/>
    <property type="match status" value="1"/>
</dbReference>
<evidence type="ECO:0000256" key="2">
    <source>
        <dbReference type="ARBA" id="ARBA00004943"/>
    </source>
</evidence>
<keyword evidence="5" id="KW-0809">Transit peptide</keyword>
<dbReference type="CDD" id="cd03411">
    <property type="entry name" value="Ferrochelatase_N"/>
    <property type="match status" value="1"/>
</dbReference>
<dbReference type="EMBL" id="KZ613469">
    <property type="protein sequence ID" value="PMD25852.1"/>
    <property type="molecule type" value="Genomic_DNA"/>
</dbReference>
<dbReference type="PROSITE" id="PS00534">
    <property type="entry name" value="FERROCHELATASE"/>
    <property type="match status" value="1"/>
</dbReference>
<dbReference type="CDD" id="cd00419">
    <property type="entry name" value="Ferrochelatase_C"/>
    <property type="match status" value="1"/>
</dbReference>
<dbReference type="GO" id="GO:0006783">
    <property type="term" value="P:heme biosynthetic process"/>
    <property type="evidence" value="ECO:0007669"/>
    <property type="project" value="UniProtKB-UniRule"/>
</dbReference>
<evidence type="ECO:0000256" key="1">
    <source>
        <dbReference type="ARBA" id="ARBA00004443"/>
    </source>
</evidence>
<evidence type="ECO:0000256" key="7">
    <source>
        <dbReference type="ARBA" id="ARBA00023128"/>
    </source>
</evidence>
<keyword evidence="9" id="KW-0472">Membrane</keyword>